<dbReference type="GO" id="GO:0005783">
    <property type="term" value="C:endoplasmic reticulum"/>
    <property type="evidence" value="ECO:0007669"/>
    <property type="project" value="TreeGrafter"/>
</dbReference>
<keyword evidence="4" id="KW-0560">Oxidoreductase</keyword>
<dbReference type="PANTHER" id="PTHR21624">
    <property type="entry name" value="STEROL DESATURASE-RELATED PROTEIN"/>
    <property type="match status" value="1"/>
</dbReference>
<evidence type="ECO:0000256" key="1">
    <source>
        <dbReference type="ARBA" id="ARBA00004127"/>
    </source>
</evidence>
<evidence type="ECO:0000256" key="7">
    <source>
        <dbReference type="SAM" id="Phobius"/>
    </source>
</evidence>
<dbReference type="Proteomes" id="UP001286313">
    <property type="component" value="Unassembled WGS sequence"/>
</dbReference>
<keyword evidence="6 7" id="KW-0472">Membrane</keyword>
<evidence type="ECO:0000313" key="9">
    <source>
        <dbReference type="EMBL" id="KAK3881744.1"/>
    </source>
</evidence>
<keyword evidence="10" id="KW-1185">Reference proteome</keyword>
<dbReference type="GO" id="GO:0008610">
    <property type="term" value="P:lipid biosynthetic process"/>
    <property type="evidence" value="ECO:0007669"/>
    <property type="project" value="InterPro"/>
</dbReference>
<feature type="transmembrane region" description="Helical" evidence="7">
    <location>
        <begin position="377"/>
        <end position="397"/>
    </location>
</feature>
<feature type="transmembrane region" description="Helical" evidence="7">
    <location>
        <begin position="115"/>
        <end position="132"/>
    </location>
</feature>
<gene>
    <name evidence="9" type="ORF">Pcinc_013827</name>
</gene>
<keyword evidence="2 7" id="KW-0812">Transmembrane</keyword>
<sequence>MNQTITISDNFWEYSARANFYLFPPTDTYVKELKDVSPIFLRAIPFMMVLTVVEWAILTLAGKARNWSLHDAIVNFSSGSLTLAVNSFFLRGIEFSGYLWVYSNLRITTLPWDSIYTYLMAVVGVDFCSYFWHRAFHECKGVVVFQSVEMCFRVDIMRLCFSVVSEYKEVALGWSFHYLHHSSEYFNMSLGVRFSFFMRIIKWVFYLPLAALGLPPPAFLIHNQLGYAWGMWYHNDACPKFSKIIPGIGHLIEYILVTPSHHRVHHGVNPYCIDKNFGQMFIVWDRMFGTFAEEREDEHITYGTMSQVNSNHIFDNQVRPTIEVLQRAASMPTFGDKLKALFYGPGWAPGTPRLGIPEDIPDMRGRKRFEIHLPHWFSAYIFVNCSVLFYTYVQMAFRLKAVTLWEQRVNLAIHLLTCTSVGGLYDGREYSVWLEPLRLLFYLVSVLAIPIFSTLQETAVVVGVCLVSLLTWPRVSAITLSRATEASATAPNKVN</sequence>
<evidence type="ECO:0000313" key="10">
    <source>
        <dbReference type="Proteomes" id="UP001286313"/>
    </source>
</evidence>
<dbReference type="Pfam" id="PF04116">
    <property type="entry name" value="FA_hydroxylase"/>
    <property type="match status" value="1"/>
</dbReference>
<comment type="caution">
    <text evidence="9">The sequence shown here is derived from an EMBL/GenBank/DDBJ whole genome shotgun (WGS) entry which is preliminary data.</text>
</comment>
<evidence type="ECO:0000256" key="6">
    <source>
        <dbReference type="ARBA" id="ARBA00023136"/>
    </source>
</evidence>
<dbReference type="InterPro" id="IPR051689">
    <property type="entry name" value="Sterol_desaturase/TMEM195"/>
</dbReference>
<reference evidence="9" key="1">
    <citation type="submission" date="2023-10" db="EMBL/GenBank/DDBJ databases">
        <title>Genome assemblies of two species of porcelain crab, Petrolisthes cinctipes and Petrolisthes manimaculis (Anomura: Porcellanidae).</title>
        <authorList>
            <person name="Angst P."/>
        </authorList>
    </citation>
    <scope>NUCLEOTIDE SEQUENCE</scope>
    <source>
        <strain evidence="9">PB745_01</strain>
        <tissue evidence="9">Gill</tissue>
    </source>
</reference>
<accession>A0AAE1FW77</accession>
<feature type="transmembrane region" description="Helical" evidence="7">
    <location>
        <begin position="203"/>
        <end position="222"/>
    </location>
</feature>
<keyword evidence="3 7" id="KW-1133">Transmembrane helix</keyword>
<evidence type="ECO:0000259" key="8">
    <source>
        <dbReference type="Pfam" id="PF04116"/>
    </source>
</evidence>
<dbReference type="AlphaFoldDB" id="A0AAE1FW77"/>
<dbReference type="GO" id="GO:0005506">
    <property type="term" value="F:iron ion binding"/>
    <property type="evidence" value="ECO:0007669"/>
    <property type="project" value="InterPro"/>
</dbReference>
<protein>
    <recommendedName>
        <fullName evidence="8">Fatty acid hydroxylase domain-containing protein</fullName>
    </recommendedName>
</protein>
<organism evidence="9 10">
    <name type="scientific">Petrolisthes cinctipes</name>
    <name type="common">Flat porcelain crab</name>
    <dbReference type="NCBI Taxonomy" id="88211"/>
    <lineage>
        <taxon>Eukaryota</taxon>
        <taxon>Metazoa</taxon>
        <taxon>Ecdysozoa</taxon>
        <taxon>Arthropoda</taxon>
        <taxon>Crustacea</taxon>
        <taxon>Multicrustacea</taxon>
        <taxon>Malacostraca</taxon>
        <taxon>Eumalacostraca</taxon>
        <taxon>Eucarida</taxon>
        <taxon>Decapoda</taxon>
        <taxon>Pleocyemata</taxon>
        <taxon>Anomura</taxon>
        <taxon>Galatheoidea</taxon>
        <taxon>Porcellanidae</taxon>
        <taxon>Petrolisthes</taxon>
    </lineage>
</organism>
<dbReference type="PANTHER" id="PTHR21624:SF1">
    <property type="entry name" value="ALKYLGLYCEROL MONOOXYGENASE"/>
    <property type="match status" value="1"/>
</dbReference>
<feature type="transmembrane region" description="Helical" evidence="7">
    <location>
        <begin position="39"/>
        <end position="61"/>
    </location>
</feature>
<dbReference type="GO" id="GO:0050479">
    <property type="term" value="F:glyceryl-ether monooxygenase activity"/>
    <property type="evidence" value="ECO:0007669"/>
    <property type="project" value="TreeGrafter"/>
</dbReference>
<evidence type="ECO:0000256" key="3">
    <source>
        <dbReference type="ARBA" id="ARBA00022989"/>
    </source>
</evidence>
<evidence type="ECO:0000256" key="2">
    <source>
        <dbReference type="ARBA" id="ARBA00022692"/>
    </source>
</evidence>
<comment type="subcellular location">
    <subcellularLocation>
        <location evidence="1">Endomembrane system</location>
        <topology evidence="1">Multi-pass membrane protein</topology>
    </subcellularLocation>
</comment>
<keyword evidence="5" id="KW-0443">Lipid metabolism</keyword>
<name>A0AAE1FW77_PETCI</name>
<dbReference type="InterPro" id="IPR006694">
    <property type="entry name" value="Fatty_acid_hydroxylase"/>
</dbReference>
<feature type="transmembrane region" description="Helical" evidence="7">
    <location>
        <begin position="73"/>
        <end position="95"/>
    </location>
</feature>
<dbReference type="GO" id="GO:0006643">
    <property type="term" value="P:membrane lipid metabolic process"/>
    <property type="evidence" value="ECO:0007669"/>
    <property type="project" value="TreeGrafter"/>
</dbReference>
<evidence type="ECO:0000256" key="5">
    <source>
        <dbReference type="ARBA" id="ARBA00023098"/>
    </source>
</evidence>
<dbReference type="EMBL" id="JAWQEG010001179">
    <property type="protein sequence ID" value="KAK3881744.1"/>
    <property type="molecule type" value="Genomic_DNA"/>
</dbReference>
<proteinExistence type="predicted"/>
<dbReference type="GO" id="GO:0016020">
    <property type="term" value="C:membrane"/>
    <property type="evidence" value="ECO:0007669"/>
    <property type="project" value="GOC"/>
</dbReference>
<feature type="domain" description="Fatty acid hydroxylase" evidence="8">
    <location>
        <begin position="119"/>
        <end position="290"/>
    </location>
</feature>
<evidence type="ECO:0000256" key="4">
    <source>
        <dbReference type="ARBA" id="ARBA00023002"/>
    </source>
</evidence>